<keyword evidence="1" id="KW-0175">Coiled coil</keyword>
<gene>
    <name evidence="3" type="ORF">LUCI_1044</name>
</gene>
<feature type="coiled-coil region" evidence="1">
    <location>
        <begin position="129"/>
        <end position="156"/>
    </location>
</feature>
<evidence type="ECO:0000256" key="1">
    <source>
        <dbReference type="SAM" id="Coils"/>
    </source>
</evidence>
<protein>
    <recommendedName>
        <fullName evidence="5">DUF1003 domain-containing protein</fullName>
    </recommendedName>
</protein>
<proteinExistence type="predicted"/>
<dbReference type="InterPro" id="IPR010406">
    <property type="entry name" value="DUF1003"/>
</dbReference>
<dbReference type="EMBL" id="UPPP01000059">
    <property type="protein sequence ID" value="VBB05833.1"/>
    <property type="molecule type" value="Genomic_DNA"/>
</dbReference>
<keyword evidence="4" id="KW-1185">Reference proteome</keyword>
<name>A0A498R6N8_9FIRM</name>
<evidence type="ECO:0008006" key="5">
    <source>
        <dbReference type="Google" id="ProtNLM"/>
    </source>
</evidence>
<evidence type="ECO:0000313" key="4">
    <source>
        <dbReference type="Proteomes" id="UP000277811"/>
    </source>
</evidence>
<accession>A0A498R6N8</accession>
<dbReference type="AlphaFoldDB" id="A0A498R6N8"/>
<dbReference type="PANTHER" id="PTHR41386:SF1">
    <property type="entry name" value="MEMBRANE PROTEIN"/>
    <property type="match status" value="1"/>
</dbReference>
<sequence length="158" mass="18174">METNLVKPHLHGHTIKNVNQVFQNQLTKGQRVADAVAGIIGSWTFMVCQSGILLLWMGANIYLVYMRATDPNYFAAWDPYPFILLNLVLSFQAAYTGPVVMMSQNRQAEKDRLMAEHDYWVNLKAEQEIEKVMKYLEHQNEMIKELKAKIEALGAEKE</sequence>
<keyword evidence="2" id="KW-0472">Membrane</keyword>
<dbReference type="Pfam" id="PF06210">
    <property type="entry name" value="DUF1003"/>
    <property type="match status" value="1"/>
</dbReference>
<dbReference type="PANTHER" id="PTHR41386">
    <property type="entry name" value="INTEGRAL MEMBRANE PROTEIN-RELATED"/>
    <property type="match status" value="1"/>
</dbReference>
<feature type="transmembrane region" description="Helical" evidence="2">
    <location>
        <begin position="79"/>
        <end position="102"/>
    </location>
</feature>
<keyword evidence="2" id="KW-1133">Transmembrane helix</keyword>
<dbReference type="OrthoDB" id="9795736at2"/>
<dbReference type="RefSeq" id="WP_122626799.1">
    <property type="nucleotide sequence ID" value="NZ_UPPP01000059.1"/>
</dbReference>
<organism evidence="3 4">
    <name type="scientific">Lucifera butyrica</name>
    <dbReference type="NCBI Taxonomy" id="1351585"/>
    <lineage>
        <taxon>Bacteria</taxon>
        <taxon>Bacillati</taxon>
        <taxon>Bacillota</taxon>
        <taxon>Negativicutes</taxon>
        <taxon>Veillonellales</taxon>
        <taxon>Veillonellaceae</taxon>
        <taxon>Lucifera</taxon>
    </lineage>
</organism>
<reference evidence="3 4" key="1">
    <citation type="submission" date="2018-06" db="EMBL/GenBank/DDBJ databases">
        <authorList>
            <person name="Strepis N."/>
        </authorList>
    </citation>
    <scope>NUCLEOTIDE SEQUENCE [LARGE SCALE GENOMIC DNA]</scope>
    <source>
        <strain evidence="3">LUCI</strain>
    </source>
</reference>
<evidence type="ECO:0000256" key="2">
    <source>
        <dbReference type="SAM" id="Phobius"/>
    </source>
</evidence>
<dbReference type="Proteomes" id="UP000277811">
    <property type="component" value="Unassembled WGS sequence"/>
</dbReference>
<evidence type="ECO:0000313" key="3">
    <source>
        <dbReference type="EMBL" id="VBB05833.1"/>
    </source>
</evidence>
<feature type="transmembrane region" description="Helical" evidence="2">
    <location>
        <begin position="35"/>
        <end position="59"/>
    </location>
</feature>
<keyword evidence="2" id="KW-0812">Transmembrane</keyword>